<sequence length="399" mass="45189">MRLVLLFLSLFTLTFAEICDEILLNPTSFFSDNSNFTLIKKDTNCIEMAQNLESLEKLTYEIRGNNIDCDGSKALIFQQKFKFEILKALLAPEIYKKTLPNAKIADDMTNNNRDYFKIWSTKSLYNRLKFDEFNSFYQVAVPMLVDYYQRSYDKASAIYYANRVANEFLNAAVGSFKEKESLSELENLILNPKFDKNELISYLYTHPQNNLSKALKVAILENRDIEFLAVLMQFGANLNSGHESAIFYALKNLATLKFLLENGANVNYQNSFGKTSLFYAAEFMDENLVNLLVQNGANTNALIISSYEKSALDSAGSGYLPFSLCGLNHTSKSLLMHAAKYSNLAIVKTLIKNGAVIDLVDDMGFSAIDYAKFNSDKSVYRYFKSLGLQERNLGGVSYE</sequence>
<evidence type="ECO:0000256" key="3">
    <source>
        <dbReference type="PROSITE-ProRule" id="PRU00023"/>
    </source>
</evidence>
<dbReference type="EMBL" id="CP063078">
    <property type="protein sequence ID" value="QOQ87028.1"/>
    <property type="molecule type" value="Genomic_DNA"/>
</dbReference>
<dbReference type="Proteomes" id="UP000594749">
    <property type="component" value="Chromosome"/>
</dbReference>
<dbReference type="AlphaFoldDB" id="A0A7M1LEP8"/>
<dbReference type="PROSITE" id="PS50088">
    <property type="entry name" value="ANK_REPEAT"/>
    <property type="match status" value="2"/>
</dbReference>
<organism evidence="5 6">
    <name type="scientific">Campylobacter corcagiensis</name>
    <dbReference type="NCBI Taxonomy" id="1448857"/>
    <lineage>
        <taxon>Bacteria</taxon>
        <taxon>Pseudomonadati</taxon>
        <taxon>Campylobacterota</taxon>
        <taxon>Epsilonproteobacteria</taxon>
        <taxon>Campylobacterales</taxon>
        <taxon>Campylobacteraceae</taxon>
        <taxon>Campylobacter</taxon>
    </lineage>
</organism>
<keyword evidence="1" id="KW-0677">Repeat</keyword>
<evidence type="ECO:0000256" key="4">
    <source>
        <dbReference type="SAM" id="SignalP"/>
    </source>
</evidence>
<evidence type="ECO:0000313" key="6">
    <source>
        <dbReference type="Proteomes" id="UP000594749"/>
    </source>
</evidence>
<proteinExistence type="predicted"/>
<keyword evidence="4" id="KW-0732">Signal</keyword>
<dbReference type="InterPro" id="IPR036770">
    <property type="entry name" value="Ankyrin_rpt-contain_sf"/>
</dbReference>
<dbReference type="Pfam" id="PF12796">
    <property type="entry name" value="Ank_2"/>
    <property type="match status" value="1"/>
</dbReference>
<accession>A0A7M1LEP8</accession>
<name>A0A7M1LEP8_9BACT</name>
<keyword evidence="2 3" id="KW-0040">ANK repeat</keyword>
<evidence type="ECO:0000256" key="2">
    <source>
        <dbReference type="ARBA" id="ARBA00023043"/>
    </source>
</evidence>
<protein>
    <submittedName>
        <fullName evidence="5">Ankyrin repeat domain-containing protein</fullName>
    </submittedName>
</protein>
<dbReference type="InterPro" id="IPR002110">
    <property type="entry name" value="Ankyrin_rpt"/>
</dbReference>
<reference evidence="5 6" key="1">
    <citation type="submission" date="2020-10" db="EMBL/GenBank/DDBJ databases">
        <title>Campylobacter and Helicobacter PacBio genomes.</title>
        <authorList>
            <person name="Lane C."/>
        </authorList>
    </citation>
    <scope>NUCLEOTIDE SEQUENCE [LARGE SCALE GENOMIC DNA]</scope>
    <source>
        <strain evidence="5 6">2016D-0077</strain>
    </source>
</reference>
<feature type="repeat" description="ANK" evidence="3">
    <location>
        <begin position="272"/>
        <end position="301"/>
    </location>
</feature>
<evidence type="ECO:0000313" key="5">
    <source>
        <dbReference type="EMBL" id="QOQ87028.1"/>
    </source>
</evidence>
<dbReference type="PANTHER" id="PTHR24189:SF50">
    <property type="entry name" value="ANKYRIN REPEAT AND SOCS BOX PROTEIN 2"/>
    <property type="match status" value="1"/>
</dbReference>
<gene>
    <name evidence="5" type="ORF">IMC76_07390</name>
</gene>
<evidence type="ECO:0000256" key="1">
    <source>
        <dbReference type="ARBA" id="ARBA00022737"/>
    </source>
</evidence>
<feature type="chain" id="PRO_5029491763" evidence="4">
    <location>
        <begin position="17"/>
        <end position="399"/>
    </location>
</feature>
<keyword evidence="6" id="KW-1185">Reference proteome</keyword>
<feature type="signal peptide" evidence="4">
    <location>
        <begin position="1"/>
        <end position="16"/>
    </location>
</feature>
<feature type="repeat" description="ANK" evidence="3">
    <location>
        <begin position="330"/>
        <end position="362"/>
    </location>
</feature>
<dbReference type="Gene3D" id="1.25.40.20">
    <property type="entry name" value="Ankyrin repeat-containing domain"/>
    <property type="match status" value="2"/>
</dbReference>
<dbReference type="SUPFAM" id="SSF48403">
    <property type="entry name" value="Ankyrin repeat"/>
    <property type="match status" value="1"/>
</dbReference>
<dbReference type="SMART" id="SM00248">
    <property type="entry name" value="ANK"/>
    <property type="match status" value="4"/>
</dbReference>
<dbReference type="OrthoDB" id="5357903at2"/>
<dbReference type="PANTHER" id="PTHR24189">
    <property type="entry name" value="MYOTROPHIN"/>
    <property type="match status" value="1"/>
</dbReference>
<dbReference type="RefSeq" id="WP_025803385.1">
    <property type="nucleotide sequence ID" value="NZ_CP053842.1"/>
</dbReference>
<dbReference type="PROSITE" id="PS50297">
    <property type="entry name" value="ANK_REP_REGION"/>
    <property type="match status" value="1"/>
</dbReference>
<dbReference type="InterPro" id="IPR050745">
    <property type="entry name" value="Multifunctional_regulatory"/>
</dbReference>
<dbReference type="Pfam" id="PF00023">
    <property type="entry name" value="Ank"/>
    <property type="match status" value="1"/>
</dbReference>